<organism evidence="1 2">
    <name type="scientific">Vibrio genomosp. F10</name>
    <dbReference type="NCBI Taxonomy" id="723171"/>
    <lineage>
        <taxon>Bacteria</taxon>
        <taxon>Pseudomonadati</taxon>
        <taxon>Pseudomonadota</taxon>
        <taxon>Gammaproteobacteria</taxon>
        <taxon>Vibrionales</taxon>
        <taxon>Vibrionaceae</taxon>
        <taxon>Vibrio</taxon>
    </lineage>
</organism>
<dbReference type="RefSeq" id="WP_017038395.1">
    <property type="nucleotide sequence ID" value="NZ_JBNGCH010000338.1"/>
</dbReference>
<keyword evidence="1" id="KW-0969">Cilium</keyword>
<name>A0A1B9R0T2_9VIBR</name>
<evidence type="ECO:0000313" key="1">
    <source>
        <dbReference type="EMBL" id="OCH77907.1"/>
    </source>
</evidence>
<sequence>MITESNVAAMNEIRDIDHQIKGILQTNDFNAEDIIELVDKRERILQNILNYIKENPSFAESDDWLSLVEQTKQIVTLMQSETMKIGSTLKKYRYGNKSVQQYKKFL</sequence>
<evidence type="ECO:0000313" key="2">
    <source>
        <dbReference type="Proteomes" id="UP000093173"/>
    </source>
</evidence>
<dbReference type="AlphaFoldDB" id="A0A1B9R0T2"/>
<reference evidence="2" key="1">
    <citation type="submission" date="2016-06" db="EMBL/GenBank/DDBJ databases">
        <authorList>
            <person name="Hehemann J.-H."/>
            <person name="Arevalo P."/>
            <person name="Datta M.S."/>
            <person name="Polz M.F."/>
        </authorList>
    </citation>
    <scope>NUCLEOTIDE SEQUENCE [LARGE SCALE GENOMIC DNA]</scope>
    <source>
        <strain evidence="2">9CSC122</strain>
    </source>
</reference>
<proteinExistence type="predicted"/>
<accession>A0A1B9R0T2</accession>
<protein>
    <submittedName>
        <fullName evidence="1">Flagellar rod protein FlaI</fullName>
    </submittedName>
</protein>
<gene>
    <name evidence="1" type="ORF">A6E14_06880</name>
</gene>
<keyword evidence="2" id="KW-1185">Reference proteome</keyword>
<keyword evidence="1" id="KW-0282">Flagellum</keyword>
<dbReference type="Proteomes" id="UP000093173">
    <property type="component" value="Unassembled WGS sequence"/>
</dbReference>
<comment type="caution">
    <text evidence="1">The sequence shown here is derived from an EMBL/GenBank/DDBJ whole genome shotgun (WGS) entry which is preliminary data.</text>
</comment>
<keyword evidence="1" id="KW-0966">Cell projection</keyword>
<dbReference type="EMBL" id="MAJZ01000338">
    <property type="protein sequence ID" value="OCH77907.1"/>
    <property type="molecule type" value="Genomic_DNA"/>
</dbReference>